<proteinExistence type="predicted"/>
<feature type="transmembrane region" description="Helical" evidence="1">
    <location>
        <begin position="62"/>
        <end position="81"/>
    </location>
</feature>
<dbReference type="EMBL" id="DYWT01000318">
    <property type="protein sequence ID" value="HJF34326.1"/>
    <property type="molecule type" value="Genomic_DNA"/>
</dbReference>
<gene>
    <name evidence="2" type="ORF">K8V56_21390</name>
</gene>
<evidence type="ECO:0000313" key="3">
    <source>
        <dbReference type="Proteomes" id="UP000698173"/>
    </source>
</evidence>
<evidence type="ECO:0000256" key="1">
    <source>
        <dbReference type="SAM" id="Phobius"/>
    </source>
</evidence>
<keyword evidence="1" id="KW-0472">Membrane</keyword>
<evidence type="ECO:0000313" key="2">
    <source>
        <dbReference type="EMBL" id="HJF34326.1"/>
    </source>
</evidence>
<keyword evidence="1" id="KW-1133">Transmembrane helix</keyword>
<reference evidence="2" key="2">
    <citation type="submission" date="2021-09" db="EMBL/GenBank/DDBJ databases">
        <authorList>
            <person name="Gilroy R."/>
        </authorList>
    </citation>
    <scope>NUCLEOTIDE SEQUENCE</scope>
    <source>
        <strain evidence="2">CHK171-7178</strain>
    </source>
</reference>
<reference evidence="2" key="1">
    <citation type="journal article" date="2021" name="PeerJ">
        <title>Extensive microbial diversity within the chicken gut microbiome revealed by metagenomics and culture.</title>
        <authorList>
            <person name="Gilroy R."/>
            <person name="Ravi A."/>
            <person name="Getino M."/>
            <person name="Pursley I."/>
            <person name="Horton D.L."/>
            <person name="Alikhan N.F."/>
            <person name="Baker D."/>
            <person name="Gharbi K."/>
            <person name="Hall N."/>
            <person name="Watson M."/>
            <person name="Adriaenssens E.M."/>
            <person name="Foster-Nyarko E."/>
            <person name="Jarju S."/>
            <person name="Secka A."/>
            <person name="Antonio M."/>
            <person name="Oren A."/>
            <person name="Chaudhuri R.R."/>
            <person name="La Ragione R."/>
            <person name="Hildebrand F."/>
            <person name="Pallen M.J."/>
        </authorList>
    </citation>
    <scope>NUCLEOTIDE SEQUENCE</scope>
    <source>
        <strain evidence="2">CHK171-7178</strain>
    </source>
</reference>
<name>A0A921G3E7_SPOPS</name>
<dbReference type="AlphaFoldDB" id="A0A921G3E7"/>
<sequence length="82" mass="9538">MKNNKITPFLKLPTHERFVIGDAKVHFENKDMESVDREINELANFLISANEREIKFEKQSKISVLLTVVSIILNVACAFWKF</sequence>
<accession>A0A921G3E7</accession>
<dbReference type="Proteomes" id="UP000698173">
    <property type="component" value="Unassembled WGS sequence"/>
</dbReference>
<protein>
    <submittedName>
        <fullName evidence="2">Uncharacterized protein</fullName>
    </submittedName>
</protein>
<comment type="caution">
    <text evidence="2">The sequence shown here is derived from an EMBL/GenBank/DDBJ whole genome shotgun (WGS) entry which is preliminary data.</text>
</comment>
<keyword evidence="1" id="KW-0812">Transmembrane</keyword>
<organism evidence="2 3">
    <name type="scientific">Sporosarcina psychrophila</name>
    <name type="common">Bacillus psychrophilus</name>
    <dbReference type="NCBI Taxonomy" id="1476"/>
    <lineage>
        <taxon>Bacteria</taxon>
        <taxon>Bacillati</taxon>
        <taxon>Bacillota</taxon>
        <taxon>Bacilli</taxon>
        <taxon>Bacillales</taxon>
        <taxon>Caryophanaceae</taxon>
        <taxon>Sporosarcina</taxon>
    </lineage>
</organism>